<feature type="transmembrane region" description="Helical" evidence="1">
    <location>
        <begin position="98"/>
        <end position="117"/>
    </location>
</feature>
<feature type="transmembrane region" description="Helical" evidence="1">
    <location>
        <begin position="52"/>
        <end position="77"/>
    </location>
</feature>
<evidence type="ECO:0000313" key="3">
    <source>
        <dbReference type="Proteomes" id="UP000326759"/>
    </source>
</evidence>
<gene>
    <name evidence="2" type="ORF">Anas_01526</name>
</gene>
<name>A0A5N5TP02_9CRUS</name>
<keyword evidence="1" id="KW-0472">Membrane</keyword>
<accession>A0A5N5TP02</accession>
<dbReference type="OrthoDB" id="10466783at2759"/>
<dbReference type="EMBL" id="SEYY01000193">
    <property type="protein sequence ID" value="KAB7507831.1"/>
    <property type="molecule type" value="Genomic_DNA"/>
</dbReference>
<evidence type="ECO:0008006" key="4">
    <source>
        <dbReference type="Google" id="ProtNLM"/>
    </source>
</evidence>
<keyword evidence="3" id="KW-1185">Reference proteome</keyword>
<dbReference type="AlphaFoldDB" id="A0A5N5TP02"/>
<keyword evidence="1" id="KW-0812">Transmembrane</keyword>
<comment type="caution">
    <text evidence="2">The sequence shown here is derived from an EMBL/GenBank/DDBJ whole genome shotgun (WGS) entry which is preliminary data.</text>
</comment>
<evidence type="ECO:0000256" key="1">
    <source>
        <dbReference type="SAM" id="Phobius"/>
    </source>
</evidence>
<protein>
    <recommendedName>
        <fullName evidence="4">Transmembrane protein</fullName>
    </recommendedName>
</protein>
<sequence length="276" mass="31306">MFDINAGLKRDETDTITDEEDYTTSRPWMWPIVYQMQLLGSYSDEPEVPMKWFSIASFNPVIAYTNVLTLVLFLIILMGHCFKLMRDHEEPVFVKDHLLTIPALLFIVSYICLYPLATYVEGEMFTNSTSVNVYLDKLYLGQRWFPFGYNMDEQIEMSGMRVTSSLIPIDMSNIDNPHINATLYYENVDLNTTKPIFVEHGHIRPVSASNFTSTPTAITENKDDIADNNNNYSINVSVIDNADIVDDTKNDPAVDNEKGAVDGMLNASVEASSTMF</sequence>
<proteinExistence type="predicted"/>
<keyword evidence="1" id="KW-1133">Transmembrane helix</keyword>
<organism evidence="2 3">
    <name type="scientific">Armadillidium nasatum</name>
    <dbReference type="NCBI Taxonomy" id="96803"/>
    <lineage>
        <taxon>Eukaryota</taxon>
        <taxon>Metazoa</taxon>
        <taxon>Ecdysozoa</taxon>
        <taxon>Arthropoda</taxon>
        <taxon>Crustacea</taxon>
        <taxon>Multicrustacea</taxon>
        <taxon>Malacostraca</taxon>
        <taxon>Eumalacostraca</taxon>
        <taxon>Peracarida</taxon>
        <taxon>Isopoda</taxon>
        <taxon>Oniscidea</taxon>
        <taxon>Crinocheta</taxon>
        <taxon>Armadillidiidae</taxon>
        <taxon>Armadillidium</taxon>
    </lineage>
</organism>
<dbReference type="Proteomes" id="UP000326759">
    <property type="component" value="Unassembled WGS sequence"/>
</dbReference>
<reference evidence="2 3" key="1">
    <citation type="journal article" date="2019" name="PLoS Biol.">
        <title>Sex chromosomes control vertical transmission of feminizing Wolbachia symbionts in an isopod.</title>
        <authorList>
            <person name="Becking T."/>
            <person name="Chebbi M.A."/>
            <person name="Giraud I."/>
            <person name="Moumen B."/>
            <person name="Laverre T."/>
            <person name="Caubet Y."/>
            <person name="Peccoud J."/>
            <person name="Gilbert C."/>
            <person name="Cordaux R."/>
        </authorList>
    </citation>
    <scope>NUCLEOTIDE SEQUENCE [LARGE SCALE GENOMIC DNA]</scope>
    <source>
        <strain evidence="2">ANa2</strain>
        <tissue evidence="2">Whole body excluding digestive tract and cuticle</tissue>
    </source>
</reference>
<evidence type="ECO:0000313" key="2">
    <source>
        <dbReference type="EMBL" id="KAB7507831.1"/>
    </source>
</evidence>